<organism evidence="1 2">
    <name type="scientific">Neobacillus niacini</name>
    <dbReference type="NCBI Taxonomy" id="86668"/>
    <lineage>
        <taxon>Bacteria</taxon>
        <taxon>Bacillati</taxon>
        <taxon>Bacillota</taxon>
        <taxon>Bacilli</taxon>
        <taxon>Bacillales</taxon>
        <taxon>Bacillaceae</taxon>
        <taxon>Neobacillus</taxon>
    </lineage>
</organism>
<dbReference type="Proteomes" id="UP000548423">
    <property type="component" value="Unassembled WGS sequence"/>
</dbReference>
<evidence type="ECO:0000313" key="2">
    <source>
        <dbReference type="Proteomes" id="UP000548423"/>
    </source>
</evidence>
<sequence>MKDEIGAAVFFACSANGQDNSIKVQNTNIGNSGKIGLSIQ</sequence>
<dbReference type="AlphaFoldDB" id="A0A852TKS4"/>
<reference evidence="2" key="2">
    <citation type="submission" date="2020-08" db="EMBL/GenBank/DDBJ databases">
        <title>The Agave Microbiome: Exploring the role of microbial communities in plant adaptations to desert environments.</title>
        <authorList>
            <person name="Partida-Martinez L.P."/>
        </authorList>
    </citation>
    <scope>NUCLEOTIDE SEQUENCE [LARGE SCALE GENOMIC DNA]</scope>
    <source>
        <strain evidence="2">AT2.8</strain>
    </source>
</reference>
<proteinExistence type="predicted"/>
<gene>
    <name evidence="1" type="ORF">F4694_006533</name>
</gene>
<evidence type="ECO:0000313" key="1">
    <source>
        <dbReference type="EMBL" id="NYE09630.1"/>
    </source>
</evidence>
<name>A0A852TKS4_9BACI</name>
<comment type="caution">
    <text evidence="1">The sequence shown here is derived from an EMBL/GenBank/DDBJ whole genome shotgun (WGS) entry which is preliminary data.</text>
</comment>
<protein>
    <submittedName>
        <fullName evidence="1">Uncharacterized protein</fullName>
    </submittedName>
</protein>
<dbReference type="EMBL" id="JACCBX010000026">
    <property type="protein sequence ID" value="NYE09630.1"/>
    <property type="molecule type" value="Genomic_DNA"/>
</dbReference>
<reference evidence="2" key="1">
    <citation type="submission" date="2020-07" db="EMBL/GenBank/DDBJ databases">
        <authorList>
            <person name="Partida-Martinez L."/>
            <person name="Huntemann M."/>
            <person name="Clum A."/>
            <person name="Wang J."/>
            <person name="Palaniappan K."/>
            <person name="Ritter S."/>
            <person name="Chen I.-M."/>
            <person name="Stamatis D."/>
            <person name="Reddy T."/>
            <person name="O'Malley R."/>
            <person name="Daum C."/>
            <person name="Shapiro N."/>
            <person name="Ivanova N."/>
            <person name="Kyrpides N."/>
            <person name="Woyke T."/>
        </authorList>
    </citation>
    <scope>NUCLEOTIDE SEQUENCE [LARGE SCALE GENOMIC DNA]</scope>
    <source>
        <strain evidence="2">AT2.8</strain>
    </source>
</reference>
<accession>A0A852TKS4</accession>